<accession>A0A437QG91</accession>
<comment type="caution">
    <text evidence="1">The sequence shown here is derived from an EMBL/GenBank/DDBJ whole genome shotgun (WGS) entry which is preliminary data.</text>
</comment>
<dbReference type="Proteomes" id="UP000283077">
    <property type="component" value="Unassembled WGS sequence"/>
</dbReference>
<dbReference type="RefSeq" id="WP_127700594.1">
    <property type="nucleotide sequence ID" value="NZ_SACS01000023.1"/>
</dbReference>
<evidence type="ECO:0000313" key="2">
    <source>
        <dbReference type="Proteomes" id="UP000283077"/>
    </source>
</evidence>
<dbReference type="EMBL" id="SACS01000023">
    <property type="protein sequence ID" value="RVU33360.1"/>
    <property type="molecule type" value="Genomic_DNA"/>
</dbReference>
<keyword evidence="2" id="KW-1185">Reference proteome</keyword>
<proteinExistence type="predicted"/>
<gene>
    <name evidence="1" type="ORF">EOE67_17350</name>
</gene>
<sequence length="59" mass="6339">MTFALMGYATKGKKQDLTLHPVEKQQNNHAYADNPNAVLYNSAGLPASPFVAVLPAARP</sequence>
<name>A0A437QG91_9GAMM</name>
<dbReference type="OrthoDB" id="9816001at2"/>
<reference evidence="1 2" key="1">
    <citation type="submission" date="2019-01" db="EMBL/GenBank/DDBJ databases">
        <authorList>
            <person name="Chen W.-M."/>
        </authorList>
    </citation>
    <scope>NUCLEOTIDE SEQUENCE [LARGE SCALE GENOMIC DNA]</scope>
    <source>
        <strain evidence="1 2">KYPC3</strain>
    </source>
</reference>
<organism evidence="1 2">
    <name type="scientific">Rheinheimera riviphila</name>
    <dbReference type="NCBI Taxonomy" id="1834037"/>
    <lineage>
        <taxon>Bacteria</taxon>
        <taxon>Pseudomonadati</taxon>
        <taxon>Pseudomonadota</taxon>
        <taxon>Gammaproteobacteria</taxon>
        <taxon>Chromatiales</taxon>
        <taxon>Chromatiaceae</taxon>
        <taxon>Rheinheimera</taxon>
    </lineage>
</organism>
<protein>
    <submittedName>
        <fullName evidence="1">Uncharacterized protein</fullName>
    </submittedName>
</protein>
<dbReference type="AlphaFoldDB" id="A0A437QG91"/>
<evidence type="ECO:0000313" key="1">
    <source>
        <dbReference type="EMBL" id="RVU33360.1"/>
    </source>
</evidence>